<protein>
    <submittedName>
        <fullName evidence="1">Uncharacterized protein</fullName>
    </submittedName>
</protein>
<dbReference type="AlphaFoldDB" id="A0A100VLI1"/>
<proteinExistence type="predicted"/>
<accession>A0A100VLI1</accession>
<dbReference type="EMBL" id="BCNV01000001">
    <property type="protein sequence ID" value="GAS81988.1"/>
    <property type="molecule type" value="Genomic_DNA"/>
</dbReference>
<sequence>MDITVPCVFCKHFNRDERARMTCAAFPNGIPKDIQEVKVIHTYQYPADNGVQYEALSDNQDYFKYFKGVTRL</sequence>
<comment type="caution">
    <text evidence="1">The sequence shown here is derived from an EMBL/GenBank/DDBJ whole genome shotgun (WGS) entry which is preliminary data.</text>
</comment>
<reference evidence="2" key="2">
    <citation type="submission" date="2016-01" db="EMBL/GenBank/DDBJ databases">
        <title>Draft Genome Sequence of Paenibacillus amylolyticus Heshi-A3 that Was Isolated from Fermented Rice Bran with Aging Salted Mackerel, Which Was Named Heshiko as Traditional Fermented Seafood in Japan.</title>
        <authorList>
            <person name="Akuzawa S."/>
            <person name="Nakagawa J."/>
            <person name="Kanekatsu T."/>
            <person name="Kubota E."/>
            <person name="Ohtake R."/>
            <person name="Suzuki T."/>
            <person name="Kanesaki Y."/>
        </authorList>
    </citation>
    <scope>NUCLEOTIDE SEQUENCE [LARGE SCALE GENOMIC DNA]</scope>
    <source>
        <strain evidence="2">Heshi-A3</strain>
    </source>
</reference>
<evidence type="ECO:0000313" key="1">
    <source>
        <dbReference type="EMBL" id="GAS81988.1"/>
    </source>
</evidence>
<gene>
    <name evidence="1" type="ORF">PAHA3_2062</name>
</gene>
<organism evidence="1 2">
    <name type="scientific">Paenibacillus amylolyticus</name>
    <dbReference type="NCBI Taxonomy" id="1451"/>
    <lineage>
        <taxon>Bacteria</taxon>
        <taxon>Bacillati</taxon>
        <taxon>Bacillota</taxon>
        <taxon>Bacilli</taxon>
        <taxon>Bacillales</taxon>
        <taxon>Paenibacillaceae</taxon>
        <taxon>Paenibacillus</taxon>
    </lineage>
</organism>
<reference evidence="1 2" key="1">
    <citation type="journal article" date="2016" name="Genome Announc.">
        <title>Draft Genome Sequence of Paenibacillus amylolyticus Heshi-A3, Isolated from Fermented Rice Bran in a Japanese Fermented Seafood Dish.</title>
        <authorList>
            <person name="Akuzawa S."/>
            <person name="Nagaoka J."/>
            <person name="Kanekatsu M."/>
            <person name="Kubota E."/>
            <person name="Ohtake R."/>
            <person name="Suzuki T."/>
            <person name="Kanesaki Y."/>
        </authorList>
    </citation>
    <scope>NUCLEOTIDE SEQUENCE [LARGE SCALE GENOMIC DNA]</scope>
    <source>
        <strain evidence="1 2">Heshi-A3</strain>
    </source>
</reference>
<evidence type="ECO:0000313" key="2">
    <source>
        <dbReference type="Proteomes" id="UP000069697"/>
    </source>
</evidence>
<name>A0A100VLI1_PAEAM</name>
<dbReference type="RefSeq" id="WP_062834608.1">
    <property type="nucleotide sequence ID" value="NZ_BCNV01000001.1"/>
</dbReference>
<dbReference type="Proteomes" id="UP000069697">
    <property type="component" value="Unassembled WGS sequence"/>
</dbReference>